<name>A0AAQ4EJZ1_AMBAM</name>
<accession>A0AAQ4EJZ1</accession>
<dbReference type="AlphaFoldDB" id="A0AAQ4EJZ1"/>
<evidence type="ECO:0000313" key="2">
    <source>
        <dbReference type="Proteomes" id="UP001321473"/>
    </source>
</evidence>
<keyword evidence="2" id="KW-1185">Reference proteome</keyword>
<reference evidence="1 2" key="1">
    <citation type="journal article" date="2023" name="Arcadia Sci">
        <title>De novo assembly of a long-read Amblyomma americanum tick genome.</title>
        <authorList>
            <person name="Chou S."/>
            <person name="Poskanzer K.E."/>
            <person name="Rollins M."/>
            <person name="Thuy-Boun P.S."/>
        </authorList>
    </citation>
    <scope>NUCLEOTIDE SEQUENCE [LARGE SCALE GENOMIC DNA]</scope>
    <source>
        <strain evidence="1">F_SG_1</strain>
        <tissue evidence="1">Salivary glands</tissue>
    </source>
</reference>
<evidence type="ECO:0000313" key="1">
    <source>
        <dbReference type="EMBL" id="KAK8774928.1"/>
    </source>
</evidence>
<comment type="caution">
    <text evidence="1">The sequence shown here is derived from an EMBL/GenBank/DDBJ whole genome shotgun (WGS) entry which is preliminary data.</text>
</comment>
<sequence>MAYHLRLRCWHPRLRCWPLRFRPWSPWLRPELRLRSRHSIPLRCTPPQEVNCHSTSQDHDCHHLSPNYKFLTFFLLSRWHPQCTEIKMCILLFMRFWSFLPISQLRNHFL</sequence>
<dbReference type="Proteomes" id="UP001321473">
    <property type="component" value="Unassembled WGS sequence"/>
</dbReference>
<proteinExistence type="predicted"/>
<gene>
    <name evidence="1" type="ORF">V5799_010545</name>
</gene>
<protein>
    <submittedName>
        <fullName evidence="1">Uncharacterized protein</fullName>
    </submittedName>
</protein>
<dbReference type="EMBL" id="JARKHS020014813">
    <property type="protein sequence ID" value="KAK8774928.1"/>
    <property type="molecule type" value="Genomic_DNA"/>
</dbReference>
<organism evidence="1 2">
    <name type="scientific">Amblyomma americanum</name>
    <name type="common">Lone star tick</name>
    <dbReference type="NCBI Taxonomy" id="6943"/>
    <lineage>
        <taxon>Eukaryota</taxon>
        <taxon>Metazoa</taxon>
        <taxon>Ecdysozoa</taxon>
        <taxon>Arthropoda</taxon>
        <taxon>Chelicerata</taxon>
        <taxon>Arachnida</taxon>
        <taxon>Acari</taxon>
        <taxon>Parasitiformes</taxon>
        <taxon>Ixodida</taxon>
        <taxon>Ixodoidea</taxon>
        <taxon>Ixodidae</taxon>
        <taxon>Amblyomminae</taxon>
        <taxon>Amblyomma</taxon>
    </lineage>
</organism>